<evidence type="ECO:0000313" key="4">
    <source>
        <dbReference type="EMBL" id="KAK3905740.1"/>
    </source>
</evidence>
<dbReference type="CDD" id="cd00067">
    <property type="entry name" value="GAL4"/>
    <property type="match status" value="1"/>
</dbReference>
<feature type="compositionally biased region" description="Basic residues" evidence="2">
    <location>
        <begin position="17"/>
        <end position="40"/>
    </location>
</feature>
<keyword evidence="1" id="KW-0539">Nucleus</keyword>
<evidence type="ECO:0000256" key="2">
    <source>
        <dbReference type="SAM" id="MobiDB-lite"/>
    </source>
</evidence>
<dbReference type="GO" id="GO:0000981">
    <property type="term" value="F:DNA-binding transcription factor activity, RNA polymerase II-specific"/>
    <property type="evidence" value="ECO:0007669"/>
    <property type="project" value="InterPro"/>
</dbReference>
<dbReference type="InterPro" id="IPR001138">
    <property type="entry name" value="Zn2Cys6_DnaBD"/>
</dbReference>
<dbReference type="EMBL" id="MU855348">
    <property type="protein sequence ID" value="KAK3905740.1"/>
    <property type="molecule type" value="Genomic_DNA"/>
</dbReference>
<feature type="compositionally biased region" description="Polar residues" evidence="2">
    <location>
        <begin position="273"/>
        <end position="288"/>
    </location>
</feature>
<dbReference type="PANTHER" id="PTHR47655">
    <property type="entry name" value="QUINIC ACID UTILIZATION ACTIVATOR"/>
    <property type="match status" value="1"/>
</dbReference>
<dbReference type="AlphaFoldDB" id="A0AAN6MRH3"/>
<proteinExistence type="predicted"/>
<dbReference type="Gene3D" id="4.10.240.10">
    <property type="entry name" value="Zn(2)-C6 fungal-type DNA-binding domain"/>
    <property type="match status" value="1"/>
</dbReference>
<dbReference type="SUPFAM" id="SSF57701">
    <property type="entry name" value="Zn2/Cys6 DNA-binding domain"/>
    <property type="match status" value="1"/>
</dbReference>
<dbReference type="SMART" id="SM00066">
    <property type="entry name" value="GAL4"/>
    <property type="match status" value="1"/>
</dbReference>
<reference evidence="4" key="2">
    <citation type="submission" date="2023-05" db="EMBL/GenBank/DDBJ databases">
        <authorList>
            <consortium name="Lawrence Berkeley National Laboratory"/>
            <person name="Steindorff A."/>
            <person name="Hensen N."/>
            <person name="Bonometti L."/>
            <person name="Westerberg I."/>
            <person name="Brannstrom I.O."/>
            <person name="Guillou S."/>
            <person name="Cros-Aarteil S."/>
            <person name="Calhoun S."/>
            <person name="Haridas S."/>
            <person name="Kuo A."/>
            <person name="Mondo S."/>
            <person name="Pangilinan J."/>
            <person name="Riley R."/>
            <person name="Labutti K."/>
            <person name="Andreopoulos B."/>
            <person name="Lipzen A."/>
            <person name="Chen C."/>
            <person name="Yanf M."/>
            <person name="Daum C."/>
            <person name="Ng V."/>
            <person name="Clum A."/>
            <person name="Ohm R."/>
            <person name="Martin F."/>
            <person name="Silar P."/>
            <person name="Natvig D."/>
            <person name="Lalanne C."/>
            <person name="Gautier V."/>
            <person name="Ament-Velasquez S.L."/>
            <person name="Kruys A."/>
            <person name="Hutchinson M.I."/>
            <person name="Powell A.J."/>
            <person name="Barry K."/>
            <person name="Miller A.N."/>
            <person name="Grigoriev I.V."/>
            <person name="Debuchy R."/>
            <person name="Gladieux P."/>
            <person name="Thoren M.H."/>
            <person name="Johannesson H."/>
        </authorList>
    </citation>
    <scope>NUCLEOTIDE SEQUENCE</scope>
    <source>
        <strain evidence="4">CBS 103.79</strain>
    </source>
</reference>
<feature type="region of interest" description="Disordered" evidence="2">
    <location>
        <begin position="1"/>
        <end position="60"/>
    </location>
</feature>
<feature type="region of interest" description="Disordered" evidence="2">
    <location>
        <begin position="269"/>
        <end position="288"/>
    </location>
</feature>
<sequence length="393" mass="42800">MDGLPTPPSEELSKPLVLKRSHGASKPVKAPHRTLKRTSTHGHPPSPTRDTHSQHGDGKHRRVWKACERCRMKKTKCDGEFPCKRCKDDGLICTAGTRKKTEYKQLPPGYAEVLENTQLVLVATVQKLYSMVRNGEGWALGEPELNDRGQPVVHNVASKLGCLRPNSDVDLPPNATFPEDAAGMAELARQLRENATTSTSTTTTPTDPMSMDYSRTYRAGSMPTSDAGISDLDHDADYTSAAAFGTAASAVSMSPASLTYDFEYASSDGFPPSQHSPAMPQQQQNPATTYSCQMALNGIPSQQQQSQQQQQMQLNLSQQIDMDLTMADQTQQMWAANQAAFMGAVLPGQASLAPYGFSPACRDTKIMMLRGDPLIYTGCDDEDLRSQLANAEA</sequence>
<dbReference type="PROSITE" id="PS50048">
    <property type="entry name" value="ZN2_CY6_FUNGAL_2"/>
    <property type="match status" value="1"/>
</dbReference>
<dbReference type="PROSITE" id="PS00463">
    <property type="entry name" value="ZN2_CY6_FUNGAL_1"/>
    <property type="match status" value="1"/>
</dbReference>
<dbReference type="GO" id="GO:0008270">
    <property type="term" value="F:zinc ion binding"/>
    <property type="evidence" value="ECO:0007669"/>
    <property type="project" value="InterPro"/>
</dbReference>
<name>A0AAN6MRH3_9PEZI</name>
<protein>
    <recommendedName>
        <fullName evidence="3">Zn(2)-C6 fungal-type domain-containing protein</fullName>
    </recommendedName>
</protein>
<keyword evidence="5" id="KW-1185">Reference proteome</keyword>
<dbReference type="Pfam" id="PF00172">
    <property type="entry name" value="Zn_clus"/>
    <property type="match status" value="1"/>
</dbReference>
<dbReference type="InterPro" id="IPR052783">
    <property type="entry name" value="Metabolic/Drug-Res_Regulator"/>
</dbReference>
<gene>
    <name evidence="4" type="ORF">C8A05DRAFT_41370</name>
</gene>
<comment type="caution">
    <text evidence="4">The sequence shown here is derived from an EMBL/GenBank/DDBJ whole genome shotgun (WGS) entry which is preliminary data.</text>
</comment>
<dbReference type="PANTHER" id="PTHR47655:SF3">
    <property type="entry name" value="ZN(II)2CYS6 TRANSCRIPTION FACTOR (EUROFUNG)"/>
    <property type="match status" value="1"/>
</dbReference>
<organism evidence="4 5">
    <name type="scientific">Staphylotrichum tortipilum</name>
    <dbReference type="NCBI Taxonomy" id="2831512"/>
    <lineage>
        <taxon>Eukaryota</taxon>
        <taxon>Fungi</taxon>
        <taxon>Dikarya</taxon>
        <taxon>Ascomycota</taxon>
        <taxon>Pezizomycotina</taxon>
        <taxon>Sordariomycetes</taxon>
        <taxon>Sordariomycetidae</taxon>
        <taxon>Sordariales</taxon>
        <taxon>Chaetomiaceae</taxon>
        <taxon>Staphylotrichum</taxon>
    </lineage>
</organism>
<evidence type="ECO:0000256" key="1">
    <source>
        <dbReference type="ARBA" id="ARBA00023242"/>
    </source>
</evidence>
<accession>A0AAN6MRH3</accession>
<evidence type="ECO:0000259" key="3">
    <source>
        <dbReference type="PROSITE" id="PS50048"/>
    </source>
</evidence>
<dbReference type="InterPro" id="IPR036864">
    <property type="entry name" value="Zn2-C6_fun-type_DNA-bd_sf"/>
</dbReference>
<dbReference type="Proteomes" id="UP001303889">
    <property type="component" value="Unassembled WGS sequence"/>
</dbReference>
<evidence type="ECO:0000313" key="5">
    <source>
        <dbReference type="Proteomes" id="UP001303889"/>
    </source>
</evidence>
<feature type="compositionally biased region" description="Low complexity" evidence="2">
    <location>
        <begin position="196"/>
        <end position="212"/>
    </location>
</feature>
<reference evidence="4" key="1">
    <citation type="journal article" date="2023" name="Mol. Phylogenet. Evol.">
        <title>Genome-scale phylogeny and comparative genomics of the fungal order Sordariales.</title>
        <authorList>
            <person name="Hensen N."/>
            <person name="Bonometti L."/>
            <person name="Westerberg I."/>
            <person name="Brannstrom I.O."/>
            <person name="Guillou S."/>
            <person name="Cros-Aarteil S."/>
            <person name="Calhoun S."/>
            <person name="Haridas S."/>
            <person name="Kuo A."/>
            <person name="Mondo S."/>
            <person name="Pangilinan J."/>
            <person name="Riley R."/>
            <person name="LaButti K."/>
            <person name="Andreopoulos B."/>
            <person name="Lipzen A."/>
            <person name="Chen C."/>
            <person name="Yan M."/>
            <person name="Daum C."/>
            <person name="Ng V."/>
            <person name="Clum A."/>
            <person name="Steindorff A."/>
            <person name="Ohm R.A."/>
            <person name="Martin F."/>
            <person name="Silar P."/>
            <person name="Natvig D.O."/>
            <person name="Lalanne C."/>
            <person name="Gautier V."/>
            <person name="Ament-Velasquez S.L."/>
            <person name="Kruys A."/>
            <person name="Hutchinson M.I."/>
            <person name="Powell A.J."/>
            <person name="Barry K."/>
            <person name="Miller A.N."/>
            <person name="Grigoriev I.V."/>
            <person name="Debuchy R."/>
            <person name="Gladieux P."/>
            <person name="Hiltunen Thoren M."/>
            <person name="Johannesson H."/>
        </authorList>
    </citation>
    <scope>NUCLEOTIDE SEQUENCE</scope>
    <source>
        <strain evidence="4">CBS 103.79</strain>
    </source>
</reference>
<feature type="domain" description="Zn(2)-C6 fungal-type" evidence="3">
    <location>
        <begin position="66"/>
        <end position="95"/>
    </location>
</feature>
<feature type="region of interest" description="Disordered" evidence="2">
    <location>
        <begin position="192"/>
        <end position="228"/>
    </location>
</feature>